<feature type="compositionally biased region" description="Basic and acidic residues" evidence="1">
    <location>
        <begin position="54"/>
        <end position="70"/>
    </location>
</feature>
<gene>
    <name evidence="2" type="ORF">PBAT_10075</name>
</gene>
<dbReference type="OrthoDB" id="2629881at2"/>
<feature type="region of interest" description="Disordered" evidence="1">
    <location>
        <begin position="51"/>
        <end position="70"/>
    </location>
</feature>
<dbReference type="Proteomes" id="UP000077355">
    <property type="component" value="Unassembled WGS sequence"/>
</dbReference>
<sequence length="70" mass="8018">MNNTVEQYKERIAALETEGALDLNTQMLLNQLVEDLEKCVQLNLSLRKSVLKSSSKESRMSSKLRDALYE</sequence>
<organism evidence="2 3">
    <name type="scientific">Paenibacillus antarcticus</name>
    <dbReference type="NCBI Taxonomy" id="253703"/>
    <lineage>
        <taxon>Bacteria</taxon>
        <taxon>Bacillati</taxon>
        <taxon>Bacillota</taxon>
        <taxon>Bacilli</taxon>
        <taxon>Bacillales</taxon>
        <taxon>Paenibacillaceae</taxon>
        <taxon>Paenibacillus</taxon>
    </lineage>
</organism>
<name>A0A168P488_9BACL</name>
<accession>A0A168P488</accession>
<reference evidence="2 3" key="1">
    <citation type="submission" date="2016-03" db="EMBL/GenBank/DDBJ databases">
        <title>Draft genome sequence of Paenibacillus antarcticus CECT 5836.</title>
        <authorList>
            <person name="Shin S.-K."/>
            <person name="Yi H."/>
        </authorList>
    </citation>
    <scope>NUCLEOTIDE SEQUENCE [LARGE SCALE GENOMIC DNA]</scope>
    <source>
        <strain evidence="2 3">CECT 5836</strain>
    </source>
</reference>
<dbReference type="AlphaFoldDB" id="A0A168P488"/>
<dbReference type="RefSeq" id="WP_068649134.1">
    <property type="nucleotide sequence ID" value="NZ_CP043611.1"/>
</dbReference>
<evidence type="ECO:0000313" key="3">
    <source>
        <dbReference type="Proteomes" id="UP000077355"/>
    </source>
</evidence>
<keyword evidence="3" id="KW-1185">Reference proteome</keyword>
<dbReference type="EMBL" id="LVJI01000015">
    <property type="protein sequence ID" value="OAB46369.1"/>
    <property type="molecule type" value="Genomic_DNA"/>
</dbReference>
<proteinExistence type="predicted"/>
<comment type="caution">
    <text evidence="2">The sequence shown here is derived from an EMBL/GenBank/DDBJ whole genome shotgun (WGS) entry which is preliminary data.</text>
</comment>
<protein>
    <submittedName>
        <fullName evidence="2">Uncharacterized protein</fullName>
    </submittedName>
</protein>
<evidence type="ECO:0000256" key="1">
    <source>
        <dbReference type="SAM" id="MobiDB-lite"/>
    </source>
</evidence>
<evidence type="ECO:0000313" key="2">
    <source>
        <dbReference type="EMBL" id="OAB46369.1"/>
    </source>
</evidence>